<proteinExistence type="predicted"/>
<dbReference type="PROSITE" id="PS51459">
    <property type="entry name" value="FIDO"/>
    <property type="match status" value="1"/>
</dbReference>
<accession>A0A515HKF0</accession>
<keyword evidence="3" id="KW-0547">Nucleotide-binding</keyword>
<dbReference type="AlphaFoldDB" id="A0A515HKF0"/>
<keyword evidence="2 6" id="KW-0548">Nucleotidyltransferase</keyword>
<dbReference type="InterPro" id="IPR036597">
    <property type="entry name" value="Fido-like_dom_sf"/>
</dbReference>
<dbReference type="GO" id="GO:0016779">
    <property type="term" value="F:nucleotidyltransferase activity"/>
    <property type="evidence" value="ECO:0007669"/>
    <property type="project" value="UniProtKB-KW"/>
</dbReference>
<protein>
    <submittedName>
        <fullName evidence="6">Adenosine monophosphate-protein transferase VbhT</fullName>
        <ecNumber evidence="6">2.7.7.-</ecNumber>
    </submittedName>
</protein>
<dbReference type="Pfam" id="PF18790">
    <property type="entry name" value="KfrB"/>
    <property type="match status" value="1"/>
</dbReference>
<dbReference type="Pfam" id="PF02661">
    <property type="entry name" value="Fic"/>
    <property type="match status" value="1"/>
</dbReference>
<dbReference type="EMBL" id="MH392246">
    <property type="protein sequence ID" value="QDL89879.1"/>
    <property type="molecule type" value="Genomic_DNA"/>
</dbReference>
<keyword evidence="6" id="KW-0614">Plasmid</keyword>
<dbReference type="PANTHER" id="PTHR39560:SF1">
    <property type="entry name" value="PROTEIN ADENYLYLTRANSFERASE FIC-RELATED"/>
    <property type="match status" value="1"/>
</dbReference>
<keyword evidence="1 6" id="KW-0808">Transferase</keyword>
<evidence type="ECO:0000256" key="3">
    <source>
        <dbReference type="ARBA" id="ARBA00022741"/>
    </source>
</evidence>
<gene>
    <name evidence="6" type="primary">vbhT</name>
    <name evidence="6" type="ORF">pTT60_00014</name>
</gene>
<keyword evidence="4" id="KW-0067">ATP-binding</keyword>
<evidence type="ECO:0000256" key="1">
    <source>
        <dbReference type="ARBA" id="ARBA00022679"/>
    </source>
</evidence>
<feature type="domain" description="Fido" evidence="5">
    <location>
        <begin position="55"/>
        <end position="192"/>
    </location>
</feature>
<geneLocation type="plasmid" evidence="6">
    <name>pTT60</name>
</geneLocation>
<name>A0A515HKF0_9ZZZZ</name>
<sequence length="323" mass="35747">MKYAGDRGDPYLDSETGVLRNLLGIKEQGGLDKAESTLSFLRASELREQPVKGKFDLAHLQRIHKRLFGDVYDWAGQIRQVEISKGSTMFARQVAIQSAAQQLFGQLAKEQLLRGLDADEFSKRAGHYLGEINVLHPFREGNGRTQREFIGQLAQQAGHRIDWSGVSQASMTQASIEAYNGDSSGMAGLIRAGMPDQLFFLTHESRSIGMKQRLLVMNGQRLVQSEQGGQWATDKVEKAGTIKPGIYNIHLSTKADKSQSHDGVIVHADKDHVYQQVGKQFVQHDRANFDKVPEIGSNSSIKYDGDKAQVAPSSIKLGRGLSR</sequence>
<evidence type="ECO:0000313" key="6">
    <source>
        <dbReference type="EMBL" id="QDL89879.1"/>
    </source>
</evidence>
<evidence type="ECO:0000259" key="5">
    <source>
        <dbReference type="PROSITE" id="PS51459"/>
    </source>
</evidence>
<dbReference type="PANTHER" id="PTHR39560">
    <property type="entry name" value="PROTEIN ADENYLYLTRANSFERASE FIC-RELATED"/>
    <property type="match status" value="1"/>
</dbReference>
<dbReference type="GO" id="GO:0051302">
    <property type="term" value="P:regulation of cell division"/>
    <property type="evidence" value="ECO:0007669"/>
    <property type="project" value="TreeGrafter"/>
</dbReference>
<organism evidence="6">
    <name type="scientific">Sym plasmid</name>
    <dbReference type="NCBI Taxonomy" id="28430"/>
    <lineage>
        <taxon>other sequences</taxon>
        <taxon>plasmids</taxon>
    </lineage>
</organism>
<evidence type="ECO:0000256" key="2">
    <source>
        <dbReference type="ARBA" id="ARBA00022695"/>
    </source>
</evidence>
<dbReference type="InterPro" id="IPR040782">
    <property type="entry name" value="KfrB"/>
</dbReference>
<dbReference type="GO" id="GO:0005524">
    <property type="term" value="F:ATP binding"/>
    <property type="evidence" value="ECO:0007669"/>
    <property type="project" value="UniProtKB-KW"/>
</dbReference>
<dbReference type="SUPFAM" id="SSF140931">
    <property type="entry name" value="Fic-like"/>
    <property type="match status" value="1"/>
</dbReference>
<reference evidence="6" key="1">
    <citation type="submission" date="2018-05" db="EMBL/GenBank/DDBJ databases">
        <title>Plant species dependent abundance and diversity of IncP-1 plasmids in the rhizosphere - sequence analysis provides new insights into the role as efficient and dynamic means for rapid bacterial adaptation.</title>
        <authorList>
            <person name="Nour E."/>
            <person name="Shintani M."/>
            <person name="Elsayed T."/>
            <person name="Blau K."/>
            <person name="Jechalke S."/>
            <person name="Sproeer C."/>
            <person name="Bunk B."/>
            <person name="Overmann J."/>
            <person name="Smalla K."/>
        </authorList>
    </citation>
    <scope>NUCLEOTIDE SEQUENCE</scope>
    <source>
        <plasmid evidence="6">pTT60</plasmid>
    </source>
</reference>
<dbReference type="Gene3D" id="1.10.3290.10">
    <property type="entry name" value="Fido-like domain"/>
    <property type="match status" value="1"/>
</dbReference>
<dbReference type="EC" id="2.7.7.-" evidence="6"/>
<dbReference type="InterPro" id="IPR003812">
    <property type="entry name" value="Fido"/>
</dbReference>
<evidence type="ECO:0000256" key="4">
    <source>
        <dbReference type="ARBA" id="ARBA00022840"/>
    </source>
</evidence>